<dbReference type="AlphaFoldDB" id="A0AAQ4F439"/>
<sequence length="92" mass="10691">MYSFKLTSAPSTRAELMVGIRTERKRLAPRPETSLEKYRNQLALIRRLSHLSLTWELLIHSMSELKTSQLHMHHGGMKACHLLRQAWMTSCS</sequence>
<protein>
    <submittedName>
        <fullName evidence="1">Uncharacterized protein</fullName>
    </submittedName>
</protein>
<accession>A0AAQ4F439</accession>
<dbReference type="Proteomes" id="UP001321473">
    <property type="component" value="Unassembled WGS sequence"/>
</dbReference>
<organism evidence="1 2">
    <name type="scientific">Amblyomma americanum</name>
    <name type="common">Lone star tick</name>
    <dbReference type="NCBI Taxonomy" id="6943"/>
    <lineage>
        <taxon>Eukaryota</taxon>
        <taxon>Metazoa</taxon>
        <taxon>Ecdysozoa</taxon>
        <taxon>Arthropoda</taxon>
        <taxon>Chelicerata</taxon>
        <taxon>Arachnida</taxon>
        <taxon>Acari</taxon>
        <taxon>Parasitiformes</taxon>
        <taxon>Ixodida</taxon>
        <taxon>Ixodoidea</taxon>
        <taxon>Ixodidae</taxon>
        <taxon>Amblyomminae</taxon>
        <taxon>Amblyomma</taxon>
    </lineage>
</organism>
<dbReference type="EMBL" id="JARKHS020007650">
    <property type="protein sequence ID" value="KAK8781502.1"/>
    <property type="molecule type" value="Genomic_DNA"/>
</dbReference>
<name>A0AAQ4F439_AMBAM</name>
<proteinExistence type="predicted"/>
<evidence type="ECO:0000313" key="1">
    <source>
        <dbReference type="EMBL" id="KAK8781502.1"/>
    </source>
</evidence>
<gene>
    <name evidence="1" type="ORF">V5799_017159</name>
</gene>
<reference evidence="1 2" key="1">
    <citation type="journal article" date="2023" name="Arcadia Sci">
        <title>De novo assembly of a long-read Amblyomma americanum tick genome.</title>
        <authorList>
            <person name="Chou S."/>
            <person name="Poskanzer K.E."/>
            <person name="Rollins M."/>
            <person name="Thuy-Boun P.S."/>
        </authorList>
    </citation>
    <scope>NUCLEOTIDE SEQUENCE [LARGE SCALE GENOMIC DNA]</scope>
    <source>
        <strain evidence="1">F_SG_1</strain>
        <tissue evidence="1">Salivary glands</tissue>
    </source>
</reference>
<comment type="caution">
    <text evidence="1">The sequence shown here is derived from an EMBL/GenBank/DDBJ whole genome shotgun (WGS) entry which is preliminary data.</text>
</comment>
<evidence type="ECO:0000313" key="2">
    <source>
        <dbReference type="Proteomes" id="UP001321473"/>
    </source>
</evidence>
<keyword evidence="2" id="KW-1185">Reference proteome</keyword>